<feature type="compositionally biased region" description="Low complexity" evidence="1">
    <location>
        <begin position="28"/>
        <end position="37"/>
    </location>
</feature>
<feature type="region of interest" description="Disordered" evidence="1">
    <location>
        <begin position="1"/>
        <end position="65"/>
    </location>
</feature>
<feature type="compositionally biased region" description="Basic residues" evidence="1">
    <location>
        <begin position="1"/>
        <end position="14"/>
    </location>
</feature>
<sequence>MKRLRNRRRDHRTGRISGQVGGKRDEATTTARETAASETEDGGISGKEAGEHGPQQEPESAPFVCYAGDPEPKVDNEFAMGTSVPTAAAVAQGKCVVDCGTTRSIGSIRALEHLMSRNLVKTGNTGVNQVDLQDKPTFNFGNSSENQCASTVEMKLQAGQREGRLRIHALDMGQGPILLSIAALRALGAVVDFAEDVMVLRNVDCHRLIELERSASGHQLLDLSADLFEKSQPTTQAVPSLRSFVQTEVADE</sequence>
<gene>
    <name evidence="2" type="primary">Nsun2</name>
    <name evidence="2" type="ORF">SNEC2469_LOCUS30978</name>
</gene>
<dbReference type="EMBL" id="CAJNJA010073673">
    <property type="protein sequence ID" value="CAE7910422.1"/>
    <property type="molecule type" value="Genomic_DNA"/>
</dbReference>
<name>A0A813BQL9_9DINO</name>
<dbReference type="Proteomes" id="UP000601435">
    <property type="component" value="Unassembled WGS sequence"/>
</dbReference>
<evidence type="ECO:0000313" key="2">
    <source>
        <dbReference type="EMBL" id="CAE7910422.1"/>
    </source>
</evidence>
<accession>A0A813BQL9</accession>
<keyword evidence="3" id="KW-1185">Reference proteome</keyword>
<evidence type="ECO:0000256" key="1">
    <source>
        <dbReference type="SAM" id="MobiDB-lite"/>
    </source>
</evidence>
<proteinExistence type="predicted"/>
<evidence type="ECO:0000313" key="3">
    <source>
        <dbReference type="Proteomes" id="UP000601435"/>
    </source>
</evidence>
<organism evidence="2 3">
    <name type="scientific">Symbiodinium necroappetens</name>
    <dbReference type="NCBI Taxonomy" id="1628268"/>
    <lineage>
        <taxon>Eukaryota</taxon>
        <taxon>Sar</taxon>
        <taxon>Alveolata</taxon>
        <taxon>Dinophyceae</taxon>
        <taxon>Suessiales</taxon>
        <taxon>Symbiodiniaceae</taxon>
        <taxon>Symbiodinium</taxon>
    </lineage>
</organism>
<comment type="caution">
    <text evidence="2">The sequence shown here is derived from an EMBL/GenBank/DDBJ whole genome shotgun (WGS) entry which is preliminary data.</text>
</comment>
<reference evidence="2" key="1">
    <citation type="submission" date="2021-02" db="EMBL/GenBank/DDBJ databases">
        <authorList>
            <person name="Dougan E. K."/>
            <person name="Rhodes N."/>
            <person name="Thang M."/>
            <person name="Chan C."/>
        </authorList>
    </citation>
    <scope>NUCLEOTIDE SEQUENCE</scope>
</reference>
<dbReference type="OrthoDB" id="447226at2759"/>
<protein>
    <submittedName>
        <fullName evidence="2">Nsun2 protein</fullName>
    </submittedName>
</protein>
<dbReference type="AlphaFoldDB" id="A0A813BQL9"/>